<dbReference type="Gene3D" id="2.40.33.20">
    <property type="entry name" value="PK beta-barrel domain-like"/>
    <property type="match status" value="1"/>
</dbReference>
<gene>
    <name evidence="2" type="ORF">ACFODW_14295</name>
</gene>
<sequence>MEAWVEGLLIGRVKKVDDPEAEKPGNRSWKSGMFKEESNHRILLEKAGLQGDEVADKKNHGGPEKAVFAYPCDHYGYWESELDLYYGMKPGAMGENLAVKGLDETSVCIGDIFELGEADVQVSQPRKPCWKPGRRFGRKDFAWRIQETGRTGWYFRVLQEGRVGSGDSLALRERPHPKWSIAVCNELMYAKEPDRGLLEELASCPLLADMWKLPLVKKLKKRQQSEVLQVGVPLNFNIH</sequence>
<dbReference type="PROSITE" id="PS51340">
    <property type="entry name" value="MOSC"/>
    <property type="match status" value="1"/>
</dbReference>
<evidence type="ECO:0000313" key="2">
    <source>
        <dbReference type="EMBL" id="MFC2949488.1"/>
    </source>
</evidence>
<dbReference type="PANTHER" id="PTHR30212">
    <property type="entry name" value="PROTEIN YIIM"/>
    <property type="match status" value="1"/>
</dbReference>
<dbReference type="InterPro" id="IPR052353">
    <property type="entry name" value="Benzoxazolinone_Detox_Enz"/>
</dbReference>
<dbReference type="Proteomes" id="UP001595387">
    <property type="component" value="Unassembled WGS sequence"/>
</dbReference>
<protein>
    <submittedName>
        <fullName evidence="2">MOSC domain-containing protein</fullName>
    </submittedName>
</protein>
<dbReference type="Pfam" id="PF03475">
    <property type="entry name" value="YiiM_3-alpha"/>
    <property type="match status" value="1"/>
</dbReference>
<dbReference type="EMBL" id="JBHRRZ010000037">
    <property type="protein sequence ID" value="MFC2949488.1"/>
    <property type="molecule type" value="Genomic_DNA"/>
</dbReference>
<dbReference type="Pfam" id="PF03473">
    <property type="entry name" value="MOSC"/>
    <property type="match status" value="1"/>
</dbReference>
<accession>A0ABV7A9H9</accession>
<name>A0ABV7A9H9_9BACI</name>
<proteinExistence type="predicted"/>
<reference evidence="3" key="1">
    <citation type="journal article" date="2019" name="Int. J. Syst. Evol. Microbiol.">
        <title>The Global Catalogue of Microorganisms (GCM) 10K type strain sequencing project: providing services to taxonomists for standard genome sequencing and annotation.</title>
        <authorList>
            <consortium name="The Broad Institute Genomics Platform"/>
            <consortium name="The Broad Institute Genome Sequencing Center for Infectious Disease"/>
            <person name="Wu L."/>
            <person name="Ma J."/>
        </authorList>
    </citation>
    <scope>NUCLEOTIDE SEQUENCE [LARGE SCALE GENOMIC DNA]</scope>
    <source>
        <strain evidence="3">KCTC 13193</strain>
    </source>
</reference>
<dbReference type="RefSeq" id="WP_390307459.1">
    <property type="nucleotide sequence ID" value="NZ_JBHRRZ010000037.1"/>
</dbReference>
<feature type="domain" description="MOSC" evidence="1">
    <location>
        <begin position="36"/>
        <end position="172"/>
    </location>
</feature>
<evidence type="ECO:0000313" key="3">
    <source>
        <dbReference type="Proteomes" id="UP001595387"/>
    </source>
</evidence>
<dbReference type="InterPro" id="IPR005163">
    <property type="entry name" value="Tri_helical_YiiM-like"/>
</dbReference>
<dbReference type="SUPFAM" id="SSF50800">
    <property type="entry name" value="PK beta-barrel domain-like"/>
    <property type="match status" value="1"/>
</dbReference>
<dbReference type="InterPro" id="IPR011037">
    <property type="entry name" value="Pyrv_Knase-like_insert_dom_sf"/>
</dbReference>
<evidence type="ECO:0000259" key="1">
    <source>
        <dbReference type="PROSITE" id="PS51340"/>
    </source>
</evidence>
<organism evidence="2 3">
    <name type="scientific">Virgibacillus sediminis</name>
    <dbReference type="NCBI Taxonomy" id="202260"/>
    <lineage>
        <taxon>Bacteria</taxon>
        <taxon>Bacillati</taxon>
        <taxon>Bacillota</taxon>
        <taxon>Bacilli</taxon>
        <taxon>Bacillales</taxon>
        <taxon>Bacillaceae</taxon>
        <taxon>Virgibacillus</taxon>
    </lineage>
</organism>
<dbReference type="PANTHER" id="PTHR30212:SF2">
    <property type="entry name" value="PROTEIN YIIM"/>
    <property type="match status" value="1"/>
</dbReference>
<comment type="caution">
    <text evidence="2">The sequence shown here is derived from an EMBL/GenBank/DDBJ whole genome shotgun (WGS) entry which is preliminary data.</text>
</comment>
<dbReference type="InterPro" id="IPR005302">
    <property type="entry name" value="MoCF_Sase_C"/>
</dbReference>
<keyword evidence="3" id="KW-1185">Reference proteome</keyword>